<reference evidence="14" key="2">
    <citation type="submission" date="2013-09" db="EMBL/GenBank/DDBJ databases">
        <title>Cloning and characterization of cryptochrome and phytochrome light receptors in Norway spruce and their roles in photoperiodic control of shoot elongation.</title>
        <authorList>
            <person name="Opseth L."/>
            <person name="Holefors A."/>
            <person name="Olsen J."/>
        </authorList>
    </citation>
    <scope>NUCLEOTIDE SEQUENCE</scope>
</reference>
<accession>T2FEJ1</accession>
<evidence type="ECO:0000256" key="7">
    <source>
        <dbReference type="ARBA" id="ARBA00023170"/>
    </source>
</evidence>
<dbReference type="SUPFAM" id="SSF55874">
    <property type="entry name" value="ATPase domain of HSP90 chaperone/DNA topoisomerase II/histidine kinase"/>
    <property type="match status" value="1"/>
</dbReference>
<dbReference type="InterPro" id="IPR016132">
    <property type="entry name" value="Phyto_chromo_attachment"/>
</dbReference>
<dbReference type="PROSITE" id="PS50112">
    <property type="entry name" value="PAS"/>
    <property type="match status" value="2"/>
</dbReference>
<dbReference type="Pfam" id="PF01590">
    <property type="entry name" value="GAF"/>
    <property type="match status" value="1"/>
</dbReference>
<dbReference type="SMART" id="SM00091">
    <property type="entry name" value="PAS"/>
    <property type="match status" value="2"/>
</dbReference>
<dbReference type="Gene3D" id="3.30.565.10">
    <property type="entry name" value="Histidine kinase-like ATPase, C-terminal domain"/>
    <property type="match status" value="1"/>
</dbReference>
<dbReference type="Pfam" id="PF00360">
    <property type="entry name" value="PHY"/>
    <property type="match status" value="1"/>
</dbReference>
<feature type="domain" description="PAS" evidence="13">
    <location>
        <begin position="657"/>
        <end position="727"/>
    </location>
</feature>
<dbReference type="SMART" id="SM00387">
    <property type="entry name" value="HATPase_c"/>
    <property type="match status" value="1"/>
</dbReference>
<dbReference type="InterPro" id="IPR003018">
    <property type="entry name" value="GAF"/>
</dbReference>
<dbReference type="InterPro" id="IPR029016">
    <property type="entry name" value="GAF-like_dom_sf"/>
</dbReference>
<comment type="PTM">
    <text evidence="10">Contains one covalently linked phytochromobilin chromophore.</text>
</comment>
<dbReference type="InterPro" id="IPR012129">
    <property type="entry name" value="Phytochrome_A-E"/>
</dbReference>
<dbReference type="NCBIfam" id="TIGR00229">
    <property type="entry name" value="sensory_box"/>
    <property type="match status" value="1"/>
</dbReference>
<keyword evidence="7 9" id="KW-0675">Receptor</keyword>
<feature type="domain" description="Histidine kinase" evidence="12">
    <location>
        <begin position="941"/>
        <end position="1158"/>
    </location>
</feature>
<dbReference type="FunFam" id="3.30.450.20:FF:000039">
    <property type="entry name" value="Phytochrome"/>
    <property type="match status" value="1"/>
</dbReference>
<sequence length="1164" mass="130097">MGTPCHKNDIINIKKKIDDYTNENLDVVFLITQHCDSMPTGALSITLHICRVTKWPGSSSRQTHNARAMAQTTVDARIHAVFEESGHHFDYMKSIVDNTDSEIVPSVAVSAYLQQIQRSKLLQPFGCMVAVNEKTFEVIAYSENAPDMLQVSAHAVPSVEDQQILCIGSDARTLFTPSSTMALQKAAKFGELNLLNPILVHSKSSGKPFYAILHRIDVALVIDFEPISPSDVSTSSMGALQSYKLAAKAISRLQSIPSGNIGLLCDMIVQEVRELLGYDRVMAYKFHHDEHGEVISEIRRSDLEPYLGLHYPATDIPQASRFLFLRNRVRMICDCCAPPVTVIQDKRLPRDLSFCGSTLRAPHGCHAQYMANMGSIASLVMAVVVNEKELDGDSEGQMQQKGRRLWGLVVCHHTSPRYVPFPLRYACEFLMQVFGIQLNKEVELAAQMREKKILRTQTLLCDMLLRDAPLGIVTQKPNIMDLVSCDGAALYYGENFWLLGVTPTEVQIQDIVAWLSEHHMDSTGLSTDSLVYAGYPGAGALGDAVCGIAAVRINSKDFLFWFRSHTAKEIKWGGAKHDLEDKDDGRKMHPRSSFNAFLEVVKMRSLPWEDAEMDAIHSLQLILRGSCKETDGSGRNISMNRQLNDLKLKEMDELNAVTNEMVRLIETATAPILAVDAYGVVNGWNRKAAELTGLSVEEVLGEPLINLVEETSAENVERMLHLALEGVEEQNVQIELKRHGSQGDKGPVVLLVNACSSRDLKENIVGVCFVAQDVTGQKIVMDKFTRIQGDYRAIVQNPSPLIPPIFGTDECGWCSEWNSAMEKLSGWKREEIIDKMLFGEVFGTRTSCCRLKGLNALTQLRIVLNSSMAGQETEKFPFGFFDRHGKYVEALLSANKKLDEEERITGVFCFLHLASPELQQALCVQHMLEQASMKRLKALTYLRMEIKNPLYGIMFTQTMMERTALREDQRQLVETSALCQKQILKILDDMDLESIEDGYLDLDTVEFTLGALLDAVISQGMIQSEEKGLEIDYDLPREITTTGVYGDQSRLQQILANFLVNVIQFTPAEKWVRIKVSSTKRHLGGGVYVIRVEFRITHPGPGLPEKLVQQMFNLDPDMSQEGFGLFICRKLVRLMNGDVQYLRGGGTSSFIVVVELASGQTDEC</sequence>
<evidence type="ECO:0000256" key="3">
    <source>
        <dbReference type="ARBA" id="ARBA00022606"/>
    </source>
</evidence>
<evidence type="ECO:0000259" key="11">
    <source>
        <dbReference type="PROSITE" id="PS50046"/>
    </source>
</evidence>
<dbReference type="InterPro" id="IPR001294">
    <property type="entry name" value="Phytochrome"/>
</dbReference>
<dbReference type="SMART" id="SM00065">
    <property type="entry name" value="GAF"/>
    <property type="match status" value="1"/>
</dbReference>
<dbReference type="Pfam" id="PF08446">
    <property type="entry name" value="PAS_2"/>
    <property type="match status" value="1"/>
</dbReference>
<dbReference type="PANTHER" id="PTHR47876">
    <property type="entry name" value="OS08G0260000 PROTEIN"/>
    <property type="match status" value="1"/>
</dbReference>
<dbReference type="SMART" id="SM00388">
    <property type="entry name" value="HisKA"/>
    <property type="match status" value="1"/>
</dbReference>
<dbReference type="PANTHER" id="PTHR47876:SF3">
    <property type="entry name" value="PHYTOCHROME 1"/>
    <property type="match status" value="1"/>
</dbReference>
<dbReference type="PIRSF" id="PIRSF000084">
    <property type="entry name" value="Phytochrome"/>
    <property type="match status" value="1"/>
</dbReference>
<dbReference type="CDD" id="cd00130">
    <property type="entry name" value="PAS"/>
    <property type="match status" value="2"/>
</dbReference>
<dbReference type="InterPro" id="IPR035965">
    <property type="entry name" value="PAS-like_dom_sf"/>
</dbReference>
<evidence type="ECO:0000313" key="14">
    <source>
        <dbReference type="EMBL" id="AGV77083.1"/>
    </source>
</evidence>
<dbReference type="Pfam" id="PF00989">
    <property type="entry name" value="PAS"/>
    <property type="match status" value="2"/>
</dbReference>
<evidence type="ECO:0000256" key="5">
    <source>
        <dbReference type="ARBA" id="ARBA00023015"/>
    </source>
</evidence>
<keyword evidence="5 9" id="KW-0805">Transcription regulation</keyword>
<evidence type="ECO:0000256" key="1">
    <source>
        <dbReference type="ARBA" id="ARBA00008235"/>
    </source>
</evidence>
<dbReference type="Pfam" id="PF00512">
    <property type="entry name" value="HisKA"/>
    <property type="match status" value="1"/>
</dbReference>
<dbReference type="InterPro" id="IPR044767">
    <property type="entry name" value="Phy_HATPase-like"/>
</dbReference>
<evidence type="ECO:0000259" key="13">
    <source>
        <dbReference type="PROSITE" id="PS50112"/>
    </source>
</evidence>
<comment type="function">
    <text evidence="9">Regulatory photoreceptor which exists in two forms that are reversibly interconvertible by light: the Pr form that absorbs maximally in the red region of the spectrum and the Pfr form that absorbs maximally in the far-red region.</text>
</comment>
<dbReference type="GO" id="GO:0000155">
    <property type="term" value="F:phosphorelay sensor kinase activity"/>
    <property type="evidence" value="ECO:0007669"/>
    <property type="project" value="InterPro"/>
</dbReference>
<dbReference type="PRINTS" id="PR01033">
    <property type="entry name" value="PHYTOCHROME"/>
</dbReference>
<dbReference type="InterPro" id="IPR000014">
    <property type="entry name" value="PAS"/>
</dbReference>
<dbReference type="PROSITE" id="PS00245">
    <property type="entry name" value="PHYTOCHROME_1"/>
    <property type="match status" value="1"/>
</dbReference>
<dbReference type="Gene3D" id="3.30.450.270">
    <property type="match status" value="1"/>
</dbReference>
<dbReference type="PROSITE" id="PS50046">
    <property type="entry name" value="PHYTOCHROME_2"/>
    <property type="match status" value="1"/>
</dbReference>
<dbReference type="InterPro" id="IPR013516">
    <property type="entry name" value="Phyto_chromo_BS"/>
</dbReference>
<dbReference type="GO" id="GO:0006355">
    <property type="term" value="P:regulation of DNA-templated transcription"/>
    <property type="evidence" value="ECO:0007669"/>
    <property type="project" value="InterPro"/>
</dbReference>
<dbReference type="Gene3D" id="3.30.450.20">
    <property type="entry name" value="PAS domain"/>
    <property type="match status" value="3"/>
</dbReference>
<dbReference type="SUPFAM" id="SSF55785">
    <property type="entry name" value="PYP-like sensor domain (PAS domain)"/>
    <property type="match status" value="3"/>
</dbReference>
<keyword evidence="2 9" id="KW-0600">Photoreceptor protein</keyword>
<reference evidence="14" key="1">
    <citation type="submission" date="2013-05" db="EMBL/GenBank/DDBJ databases">
        <authorList>
            <person name="Rosnes A.K.R."/>
            <person name="Opseth L.M."/>
            <person name="Holefors A."/>
            <person name="Olsen J."/>
        </authorList>
    </citation>
    <scope>NUCLEOTIDE SEQUENCE</scope>
</reference>
<dbReference type="InterPro" id="IPR013767">
    <property type="entry name" value="PAS_fold"/>
</dbReference>
<dbReference type="FunFam" id="3.30.450.270:FF:000001">
    <property type="entry name" value="Phytochrome"/>
    <property type="match status" value="1"/>
</dbReference>
<dbReference type="GO" id="GO:0042803">
    <property type="term" value="F:protein homodimerization activity"/>
    <property type="evidence" value="ECO:0007669"/>
    <property type="project" value="InterPro"/>
</dbReference>
<evidence type="ECO:0000256" key="6">
    <source>
        <dbReference type="ARBA" id="ARBA00023163"/>
    </source>
</evidence>
<organism evidence="14">
    <name type="scientific">Picea abies</name>
    <name type="common">Norway spruce</name>
    <name type="synonym">Picea excelsa</name>
    <dbReference type="NCBI Taxonomy" id="3329"/>
    <lineage>
        <taxon>Eukaryota</taxon>
        <taxon>Viridiplantae</taxon>
        <taxon>Streptophyta</taxon>
        <taxon>Embryophyta</taxon>
        <taxon>Tracheophyta</taxon>
        <taxon>Spermatophyta</taxon>
        <taxon>Pinopsida</taxon>
        <taxon>Pinidae</taxon>
        <taxon>Conifers I</taxon>
        <taxon>Pinales</taxon>
        <taxon>Pinaceae</taxon>
        <taxon>Picea</taxon>
    </lineage>
</organism>
<feature type="domain" description="PAS" evidence="13">
    <location>
        <begin position="787"/>
        <end position="842"/>
    </location>
</feature>
<dbReference type="SUPFAM" id="SSF55781">
    <property type="entry name" value="GAF domain-like"/>
    <property type="match status" value="2"/>
</dbReference>
<dbReference type="InterPro" id="IPR013515">
    <property type="entry name" value="Phytochrome_cen-reg"/>
</dbReference>
<dbReference type="InterPro" id="IPR036890">
    <property type="entry name" value="HATPase_C_sf"/>
</dbReference>
<evidence type="ECO:0000256" key="4">
    <source>
        <dbReference type="ARBA" id="ARBA00022991"/>
    </source>
</evidence>
<dbReference type="InterPro" id="IPR003594">
    <property type="entry name" value="HATPase_dom"/>
</dbReference>
<dbReference type="FunFam" id="3.30.450.20:FF:000034">
    <property type="entry name" value="Phytochrome"/>
    <property type="match status" value="1"/>
</dbReference>
<dbReference type="Gene3D" id="3.30.450.40">
    <property type="match status" value="1"/>
</dbReference>
<dbReference type="AlphaFoldDB" id="T2FEJ1"/>
<dbReference type="InterPro" id="IPR043150">
    <property type="entry name" value="Phytochrome_PHY_sf"/>
</dbReference>
<feature type="binding site" description="covalent" evidence="10">
    <location>
        <position position="365"/>
    </location>
    <ligand>
        <name>phytochromobilin</name>
        <dbReference type="ChEBI" id="CHEBI:189064"/>
    </ligand>
</feature>
<dbReference type="PROSITE" id="PS50109">
    <property type="entry name" value="HIS_KIN"/>
    <property type="match status" value="1"/>
</dbReference>
<dbReference type="GO" id="GO:0009584">
    <property type="term" value="P:detection of visible light"/>
    <property type="evidence" value="ECO:0007669"/>
    <property type="project" value="InterPro"/>
</dbReference>
<dbReference type="InterPro" id="IPR003661">
    <property type="entry name" value="HisK_dim/P_dom"/>
</dbReference>
<feature type="domain" description="Phytochrome chromophore attachment site" evidence="11">
    <location>
        <begin position="260"/>
        <end position="432"/>
    </location>
</feature>
<dbReference type="EMBL" id="KF144046">
    <property type="protein sequence ID" value="AGV77083.1"/>
    <property type="molecule type" value="mRNA"/>
</dbReference>
<keyword evidence="4 9" id="KW-0157">Chromophore</keyword>
<dbReference type="InterPro" id="IPR013654">
    <property type="entry name" value="PAS_2"/>
</dbReference>
<dbReference type="Pfam" id="PF02518">
    <property type="entry name" value="HATPase_c"/>
    <property type="match status" value="1"/>
</dbReference>
<keyword evidence="3 9" id="KW-0716">Sensory transduction</keyword>
<dbReference type="CDD" id="cd00082">
    <property type="entry name" value="HisKA"/>
    <property type="match status" value="1"/>
</dbReference>
<dbReference type="GO" id="GO:0009585">
    <property type="term" value="P:red, far-red light phototransduction"/>
    <property type="evidence" value="ECO:0007669"/>
    <property type="project" value="InterPro"/>
</dbReference>
<dbReference type="InterPro" id="IPR005467">
    <property type="entry name" value="His_kinase_dom"/>
</dbReference>
<comment type="similarity">
    <text evidence="1 9">Belongs to the phytochrome family.</text>
</comment>
<protein>
    <recommendedName>
        <fullName evidence="8 9">Phytochrome</fullName>
    </recommendedName>
</protein>
<dbReference type="CDD" id="cd16932">
    <property type="entry name" value="HATPase_Phy-like"/>
    <property type="match status" value="1"/>
</dbReference>
<name>T2FEJ1_PICAB</name>
<keyword evidence="6 9" id="KW-0804">Transcription</keyword>
<dbReference type="GO" id="GO:0017006">
    <property type="term" value="P:protein-tetrapyrrole linkage"/>
    <property type="evidence" value="ECO:0007669"/>
    <property type="project" value="InterPro"/>
</dbReference>
<evidence type="ECO:0000256" key="2">
    <source>
        <dbReference type="ARBA" id="ARBA00022543"/>
    </source>
</evidence>
<proteinExistence type="evidence at transcript level"/>
<evidence type="ECO:0000259" key="12">
    <source>
        <dbReference type="PROSITE" id="PS50109"/>
    </source>
</evidence>
<evidence type="ECO:0000256" key="9">
    <source>
        <dbReference type="PIRNR" id="PIRNR000084"/>
    </source>
</evidence>
<dbReference type="GO" id="GO:0009881">
    <property type="term" value="F:photoreceptor activity"/>
    <property type="evidence" value="ECO:0007669"/>
    <property type="project" value="UniProtKB-KW"/>
</dbReference>
<evidence type="ECO:0000256" key="10">
    <source>
        <dbReference type="PIRSR" id="PIRSR000084-50"/>
    </source>
</evidence>
<evidence type="ECO:0000256" key="8">
    <source>
        <dbReference type="ARBA" id="ARBA00069682"/>
    </source>
</evidence>